<comment type="caution">
    <text evidence="1">The sequence shown here is derived from an EMBL/GenBank/DDBJ whole genome shotgun (WGS) entry which is preliminary data.</text>
</comment>
<evidence type="ECO:0000313" key="2">
    <source>
        <dbReference type="Proteomes" id="UP001377168"/>
    </source>
</evidence>
<organism evidence="1 2">
    <name type="scientific">Streptomyces achmelvichensis</name>
    <dbReference type="NCBI Taxonomy" id="3134111"/>
    <lineage>
        <taxon>Bacteria</taxon>
        <taxon>Bacillati</taxon>
        <taxon>Actinomycetota</taxon>
        <taxon>Actinomycetes</taxon>
        <taxon>Kitasatosporales</taxon>
        <taxon>Streptomycetaceae</taxon>
        <taxon>Streptomyces</taxon>
    </lineage>
</organism>
<protein>
    <submittedName>
        <fullName evidence="1">Chemotaxis protein</fullName>
    </submittedName>
</protein>
<dbReference type="EMBL" id="JBBKAJ010000022">
    <property type="protein sequence ID" value="MEJ8633448.1"/>
    <property type="molecule type" value="Genomic_DNA"/>
</dbReference>
<sequence>MRPALSSAALAQLRQQRPYPAVTVLMPTHRREPDNAQDPVRLRNLMAAAKEQLQADPAVTRETRSEVTEQLDRALGEVDLAHAEDGLVVFAAPGEHQVWSLGRTVPERVVLSDTFLTRNLVSAHAAERPFWVLAVSADRASLWSGTTDRVTEEEAGAFPLTRSLEDPDAERKERIGDLPSTFSDELTRQFLRDADSAMSAVLASHPRPLYVAGEAAALALLGDVGGVAAKAAARIPHGGLARGPADAVGQAVRPFAEARAEQDVADVLAELDRARGRRAFAAGVDEIRQNVATGRVALLAVEENYRETVRDTGEHLNPAEPGDLDALDDIVDDIVERSLDTGAEVRFVPDGTLADVGGIASALRY</sequence>
<dbReference type="Proteomes" id="UP001377168">
    <property type="component" value="Unassembled WGS sequence"/>
</dbReference>
<keyword evidence="2" id="KW-1185">Reference proteome</keyword>
<evidence type="ECO:0000313" key="1">
    <source>
        <dbReference type="EMBL" id="MEJ8633448.1"/>
    </source>
</evidence>
<reference evidence="1" key="1">
    <citation type="submission" date="2024-03" db="EMBL/GenBank/DDBJ databases">
        <title>Novel Streptomyces species of biotechnological and ecological value are a feature of Machair soil.</title>
        <authorList>
            <person name="Prole J.R."/>
            <person name="Goodfellow M."/>
            <person name="Allenby N."/>
            <person name="Ward A.C."/>
        </authorList>
    </citation>
    <scope>NUCLEOTIDE SEQUENCE</scope>
    <source>
        <strain evidence="1">MS2.AVA.5</strain>
    </source>
</reference>
<gene>
    <name evidence="1" type="ORF">WKI67_08565</name>
</gene>
<accession>A0ACC6PQ36</accession>
<name>A0ACC6PQ36_9ACTN</name>
<proteinExistence type="predicted"/>